<protein>
    <recommendedName>
        <fullName evidence="1">DUF8094 domain-containing protein</fullName>
    </recommendedName>
</protein>
<proteinExistence type="predicted"/>
<dbReference type="InterPro" id="IPR058407">
    <property type="entry name" value="DUF8094"/>
</dbReference>
<dbReference type="Pfam" id="PF26366">
    <property type="entry name" value="DUF8094"/>
    <property type="match status" value="1"/>
</dbReference>
<evidence type="ECO:0000313" key="2">
    <source>
        <dbReference type="EMBL" id="NEC86680.1"/>
    </source>
</evidence>
<name>A0A6B3BQS6_9ACTN</name>
<accession>A0A6B3BQS6</accession>
<dbReference type="AlphaFoldDB" id="A0A6B3BQS6"/>
<evidence type="ECO:0000259" key="1">
    <source>
        <dbReference type="Pfam" id="PF26366"/>
    </source>
</evidence>
<sequence length="344" mass="36395">MSTGRSPRSPRTPRTLRTPRSLLDRSVLAAASVTVLSLAASGCVVVHGEREVLPAATPTEAAAALKDFTAAYNKADKAYDRALDADYVTGALGAIDAARLDAGHEVSPAGNPSYTPLEFTDTRFTIPKKAGWPRWFVANADANKGNEARWLLVFTRSNVAEPWAVAYLTLLDPDDVPVFKTDKDGLAEPVTVNSAELAVAPKDLSADYATYLKDGSGDVFAPGAHTSGWVEQRKKSAIKPGLVTQFIDEPLGKGDFAPLGLRTADGGALVFFATHHYEKQTAAQGTSIPAQSDSVLALTTGEIKQSLTLEFVSNQVVLDPGKAAANQGVEFLSRIQGLTAAQGE</sequence>
<comment type="caution">
    <text evidence="2">The sequence shown here is derived from an EMBL/GenBank/DDBJ whole genome shotgun (WGS) entry which is preliminary data.</text>
</comment>
<feature type="domain" description="DUF8094" evidence="1">
    <location>
        <begin position="53"/>
        <end position="343"/>
    </location>
</feature>
<organism evidence="2">
    <name type="scientific">Streptomyces sp. SID12501</name>
    <dbReference type="NCBI Taxonomy" id="2706042"/>
    <lineage>
        <taxon>Bacteria</taxon>
        <taxon>Bacillati</taxon>
        <taxon>Actinomycetota</taxon>
        <taxon>Actinomycetes</taxon>
        <taxon>Kitasatosporales</taxon>
        <taxon>Streptomycetaceae</taxon>
        <taxon>Streptomyces</taxon>
    </lineage>
</organism>
<reference evidence="2" key="1">
    <citation type="submission" date="2020-01" db="EMBL/GenBank/DDBJ databases">
        <title>Insect and environment-associated Actinomycetes.</title>
        <authorList>
            <person name="Currrie C."/>
            <person name="Chevrette M."/>
            <person name="Carlson C."/>
            <person name="Stubbendieck R."/>
            <person name="Wendt-Pienkowski E."/>
        </authorList>
    </citation>
    <scope>NUCLEOTIDE SEQUENCE</scope>
    <source>
        <strain evidence="2">SID12501</strain>
    </source>
</reference>
<dbReference type="EMBL" id="JAAGLU010000009">
    <property type="protein sequence ID" value="NEC86680.1"/>
    <property type="molecule type" value="Genomic_DNA"/>
</dbReference>
<gene>
    <name evidence="2" type="ORF">G3I71_12815</name>
</gene>